<organism evidence="1 2">
    <name type="scientific">Eiseniibacteriota bacterium</name>
    <dbReference type="NCBI Taxonomy" id="2212470"/>
    <lineage>
        <taxon>Bacteria</taxon>
        <taxon>Candidatus Eiseniibacteriota</taxon>
    </lineage>
</organism>
<evidence type="ECO:0000313" key="1">
    <source>
        <dbReference type="EMBL" id="TMQ69086.1"/>
    </source>
</evidence>
<reference evidence="1 2" key="1">
    <citation type="journal article" date="2019" name="Nat. Microbiol.">
        <title>Mediterranean grassland soil C-N compound turnover is dependent on rainfall and depth, and is mediated by genomically divergent microorganisms.</title>
        <authorList>
            <person name="Diamond S."/>
            <person name="Andeer P.F."/>
            <person name="Li Z."/>
            <person name="Crits-Christoph A."/>
            <person name="Burstein D."/>
            <person name="Anantharaman K."/>
            <person name="Lane K.R."/>
            <person name="Thomas B.C."/>
            <person name="Pan C."/>
            <person name="Northen T.R."/>
            <person name="Banfield J.F."/>
        </authorList>
    </citation>
    <scope>NUCLEOTIDE SEQUENCE [LARGE SCALE GENOMIC DNA]</scope>
    <source>
        <strain evidence="1">WS_10</strain>
    </source>
</reference>
<protein>
    <submittedName>
        <fullName evidence="1">Uncharacterized protein</fullName>
    </submittedName>
</protein>
<dbReference type="AlphaFoldDB" id="A0A538TZK6"/>
<dbReference type="Proteomes" id="UP000319836">
    <property type="component" value="Unassembled WGS sequence"/>
</dbReference>
<name>A0A538TZK6_UNCEI</name>
<sequence length="114" mass="11439">MARSEDLRPVGRTAGPSLGWLGTHGAGSTLADLWATVEIDRALTDLGRSGPPVGLIGVPVDDPLLGARVALVSAADGGIPIALAEPSSEGRLAATLARHGEGPAGRYVQSPIGL</sequence>
<gene>
    <name evidence="1" type="ORF">E6K80_12890</name>
</gene>
<accession>A0A538TZK6</accession>
<evidence type="ECO:0000313" key="2">
    <source>
        <dbReference type="Proteomes" id="UP000319836"/>
    </source>
</evidence>
<feature type="non-terminal residue" evidence="1">
    <location>
        <position position="114"/>
    </location>
</feature>
<proteinExistence type="predicted"/>
<comment type="caution">
    <text evidence="1">The sequence shown here is derived from an EMBL/GenBank/DDBJ whole genome shotgun (WGS) entry which is preliminary data.</text>
</comment>
<dbReference type="EMBL" id="VBPA01000342">
    <property type="protein sequence ID" value="TMQ69086.1"/>
    <property type="molecule type" value="Genomic_DNA"/>
</dbReference>